<dbReference type="Gene3D" id="3.40.630.30">
    <property type="match status" value="1"/>
</dbReference>
<dbReference type="eggNOG" id="COG5653">
    <property type="taxonomic scope" value="Bacteria"/>
</dbReference>
<protein>
    <submittedName>
        <fullName evidence="3">Tetratricopeptide TPR_1 repeat-containing protein</fullName>
    </submittedName>
</protein>
<reference evidence="3 4" key="1">
    <citation type="journal article" date="2014" name="Antonie Van Leeuwenhoek">
        <title>Roseivivax atlanticus sp. nov., isolated from surface seawater of the Atlantic Ocean.</title>
        <authorList>
            <person name="Li G."/>
            <person name="Lai Q."/>
            <person name="Liu X."/>
            <person name="Sun F."/>
            <person name="Shao Z."/>
        </authorList>
    </citation>
    <scope>NUCLEOTIDE SEQUENCE [LARGE SCALE GENOMIC DNA]</scope>
    <source>
        <strain evidence="3 4">22II-s10s</strain>
    </source>
</reference>
<dbReference type="EMBL" id="AQQW01000002">
    <property type="protein sequence ID" value="ETW13954.1"/>
    <property type="molecule type" value="Genomic_DNA"/>
</dbReference>
<name>W4HMM7_9RHOB</name>
<evidence type="ECO:0000256" key="1">
    <source>
        <dbReference type="SAM" id="MobiDB-lite"/>
    </source>
</evidence>
<dbReference type="InterPro" id="IPR038740">
    <property type="entry name" value="BioF2-like_GNAT_dom"/>
</dbReference>
<dbReference type="Proteomes" id="UP000019063">
    <property type="component" value="Unassembled WGS sequence"/>
</dbReference>
<accession>W4HMM7</accession>
<sequence length="397" mass="43118">MFDDFPPRQDAAPHPSEPLRPAPVAVTVEVVESYEGFRRLRPAWSALQERDPEMTVFLSWAWLDGAFRDNPGRWRIFVVRARGEGGRALAILPLAALGRWNAAEARLETVLTSAGRLIRSDYGGLLLDPEADGVVFAALARAIAARPWAELVLHAEVAPYRARRLLGAFPSDRFSRQETGGVAAQRPTIALPDSFETWLQTAAKPSLARRIRHFTRRQLDAGRWRVEVTTPATFERDASLVAGLEGAPADTQTVLANARKADALLLLVLREGDRPLGALAHVLDHEMDRVHAIIGGALDLDTGSSVGILLHAEAIRWAIAHGFAAYDFGRGASGYRQAFGARDRTAPDLALRRTDPAQAGFDRTCLGDGLRTVSALLREGDVSGAQAAADQLAALVR</sequence>
<dbReference type="STRING" id="1379903.ATO8_03651"/>
<proteinExistence type="predicted"/>
<feature type="region of interest" description="Disordered" evidence="1">
    <location>
        <begin position="1"/>
        <end position="20"/>
    </location>
</feature>
<gene>
    <name evidence="3" type="ORF">ATO8_03651</name>
</gene>
<dbReference type="RefSeq" id="WP_043842158.1">
    <property type="nucleotide sequence ID" value="NZ_AQQW01000002.1"/>
</dbReference>
<organism evidence="3 4">
    <name type="scientific">Roseivivax marinus</name>
    <dbReference type="NCBI Taxonomy" id="1379903"/>
    <lineage>
        <taxon>Bacteria</taxon>
        <taxon>Pseudomonadati</taxon>
        <taxon>Pseudomonadota</taxon>
        <taxon>Alphaproteobacteria</taxon>
        <taxon>Rhodobacterales</taxon>
        <taxon>Roseobacteraceae</taxon>
        <taxon>Roseivivax</taxon>
    </lineage>
</organism>
<dbReference type="SUPFAM" id="SSF55729">
    <property type="entry name" value="Acyl-CoA N-acyltransferases (Nat)"/>
    <property type="match status" value="1"/>
</dbReference>
<dbReference type="Pfam" id="PF13480">
    <property type="entry name" value="Acetyltransf_6"/>
    <property type="match status" value="1"/>
</dbReference>
<keyword evidence="4" id="KW-1185">Reference proteome</keyword>
<comment type="caution">
    <text evidence="3">The sequence shown here is derived from an EMBL/GenBank/DDBJ whole genome shotgun (WGS) entry which is preliminary data.</text>
</comment>
<dbReference type="AlphaFoldDB" id="W4HMM7"/>
<dbReference type="InterPro" id="IPR016181">
    <property type="entry name" value="Acyl_CoA_acyltransferase"/>
</dbReference>
<feature type="domain" description="BioF2-like acetyltransferase" evidence="2">
    <location>
        <begin position="252"/>
        <end position="336"/>
    </location>
</feature>
<evidence type="ECO:0000313" key="4">
    <source>
        <dbReference type="Proteomes" id="UP000019063"/>
    </source>
</evidence>
<evidence type="ECO:0000313" key="3">
    <source>
        <dbReference type="EMBL" id="ETW13954.1"/>
    </source>
</evidence>
<evidence type="ECO:0000259" key="2">
    <source>
        <dbReference type="Pfam" id="PF13480"/>
    </source>
</evidence>